<dbReference type="OrthoDB" id="7872898at2"/>
<keyword evidence="2" id="KW-1185">Reference proteome</keyword>
<dbReference type="RefSeq" id="WP_093451742.1">
    <property type="nucleotide sequence ID" value="NZ_BAABWI010000004.1"/>
</dbReference>
<reference evidence="1 2" key="1">
    <citation type="submission" date="2016-10" db="EMBL/GenBank/DDBJ databases">
        <authorList>
            <person name="de Groot N.N."/>
        </authorList>
    </citation>
    <scope>NUCLEOTIDE SEQUENCE [LARGE SCALE GENOMIC DNA]</scope>
    <source>
        <strain evidence="1 2">DSM 29619</strain>
    </source>
</reference>
<accession>A0A1I1KVP3</accession>
<proteinExistence type="predicted"/>
<dbReference type="EMBL" id="FOLX01000001">
    <property type="protein sequence ID" value="SFC64342.1"/>
    <property type="molecule type" value="Genomic_DNA"/>
</dbReference>
<sequence length="134" mass="14264">MTKMILNTGAGVDDTQLVFLGHSDVTALPDRPGIFVLLGKQDGSWSRPLYFGYADSSMRDQLPYDPGFAQAIRQGPVGFASAYVPGGQDPMALIAELAAHYDAPVNAKAAALAEIDEARHAIQAQAHARRLAAQ</sequence>
<name>A0A1I1KVP3_9RHOB</name>
<gene>
    <name evidence="1" type="ORF">SAMN05421762_1641</name>
</gene>
<evidence type="ECO:0000313" key="1">
    <source>
        <dbReference type="EMBL" id="SFC64342.1"/>
    </source>
</evidence>
<organism evidence="1 2">
    <name type="scientific">Pseudooceanicola nitratireducens</name>
    <dbReference type="NCBI Taxonomy" id="517719"/>
    <lineage>
        <taxon>Bacteria</taxon>
        <taxon>Pseudomonadati</taxon>
        <taxon>Pseudomonadota</taxon>
        <taxon>Alphaproteobacteria</taxon>
        <taxon>Rhodobacterales</taxon>
        <taxon>Paracoccaceae</taxon>
        <taxon>Pseudooceanicola</taxon>
    </lineage>
</organism>
<dbReference type="Proteomes" id="UP000231644">
    <property type="component" value="Unassembled WGS sequence"/>
</dbReference>
<dbReference type="AlphaFoldDB" id="A0A1I1KVP3"/>
<evidence type="ECO:0000313" key="2">
    <source>
        <dbReference type="Proteomes" id="UP000231644"/>
    </source>
</evidence>
<protein>
    <submittedName>
        <fullName evidence="1">Uncharacterized protein</fullName>
    </submittedName>
</protein>